<feature type="transmembrane region" description="Helical" evidence="6">
    <location>
        <begin position="378"/>
        <end position="399"/>
    </location>
</feature>
<keyword evidence="3 6" id="KW-0812">Transmembrane</keyword>
<dbReference type="PIRSF" id="PIRSF002457">
    <property type="entry name" value="DASS"/>
    <property type="match status" value="1"/>
</dbReference>
<feature type="transmembrane region" description="Helical" evidence="6">
    <location>
        <begin position="322"/>
        <end position="339"/>
    </location>
</feature>
<evidence type="ECO:0000256" key="1">
    <source>
        <dbReference type="ARBA" id="ARBA00004141"/>
    </source>
</evidence>
<dbReference type="GO" id="GO:0005886">
    <property type="term" value="C:plasma membrane"/>
    <property type="evidence" value="ECO:0007669"/>
    <property type="project" value="TreeGrafter"/>
</dbReference>
<gene>
    <name evidence="7" type="primary">yflS_5</name>
    <name evidence="7" type="ORF">SDC9_43934</name>
</gene>
<feature type="transmembrane region" description="Helical" evidence="6">
    <location>
        <begin position="447"/>
        <end position="469"/>
    </location>
</feature>
<dbReference type="InterPro" id="IPR001898">
    <property type="entry name" value="SLC13A/DASS"/>
</dbReference>
<feature type="transmembrane region" description="Helical" evidence="6">
    <location>
        <begin position="146"/>
        <end position="163"/>
    </location>
</feature>
<dbReference type="Pfam" id="PF00939">
    <property type="entry name" value="Na_sulph_symp"/>
    <property type="match status" value="1"/>
</dbReference>
<proteinExistence type="inferred from homology"/>
<protein>
    <submittedName>
        <fullName evidence="7">Putative malate transporter YflS</fullName>
    </submittedName>
</protein>
<keyword evidence="4 6" id="KW-1133">Transmembrane helix</keyword>
<dbReference type="PANTHER" id="PTHR10283">
    <property type="entry name" value="SOLUTE CARRIER FAMILY 13 MEMBER"/>
    <property type="match status" value="1"/>
</dbReference>
<evidence type="ECO:0000256" key="6">
    <source>
        <dbReference type="SAM" id="Phobius"/>
    </source>
</evidence>
<feature type="transmembrane region" description="Helical" evidence="6">
    <location>
        <begin position="351"/>
        <end position="371"/>
    </location>
</feature>
<reference evidence="7" key="1">
    <citation type="submission" date="2019-08" db="EMBL/GenBank/DDBJ databases">
        <authorList>
            <person name="Kucharzyk K."/>
            <person name="Murdoch R.W."/>
            <person name="Higgins S."/>
            <person name="Loffler F."/>
        </authorList>
    </citation>
    <scope>NUCLEOTIDE SEQUENCE</scope>
</reference>
<evidence type="ECO:0000256" key="5">
    <source>
        <dbReference type="ARBA" id="ARBA00023136"/>
    </source>
</evidence>
<accession>A0A644W1Y1</accession>
<evidence type="ECO:0000256" key="3">
    <source>
        <dbReference type="ARBA" id="ARBA00022692"/>
    </source>
</evidence>
<feature type="transmembrane region" description="Helical" evidence="6">
    <location>
        <begin position="42"/>
        <end position="75"/>
    </location>
</feature>
<comment type="subcellular location">
    <subcellularLocation>
        <location evidence="1">Membrane</location>
        <topology evidence="1">Multi-pass membrane protein</topology>
    </subcellularLocation>
</comment>
<feature type="transmembrane region" description="Helical" evidence="6">
    <location>
        <begin position="266"/>
        <end position="284"/>
    </location>
</feature>
<feature type="transmembrane region" description="Helical" evidence="6">
    <location>
        <begin position="81"/>
        <end position="104"/>
    </location>
</feature>
<dbReference type="NCBIfam" id="TIGR00785">
    <property type="entry name" value="dass"/>
    <property type="match status" value="1"/>
</dbReference>
<sequence>MGENKIDILRKRWGFPLAIIFGMIVWFMPLGHGLTPQGHHALALFTGIFILYLTEAVPLAVTSIAVAPLAVLMGIDKVGPALSSFASSSLFLMFGAFILAAGMIETNLAKRMTYLILKWVGSSTRQITIGVVLTNIMLSFLVPSSTARVAILLPVCISVIELFKGEGRTRFGANLLLTLTMTNCTIASGILTATVPNPVIIDFIQKAGGPTISYMEWLKIGFPPALLMTIINWAIIQLLFKPEEKEIPGGSSYVTKSLNEMGPMKYDEIYTLMVFLLVVVGWATEKIIKIDTTTTCMAGGLLLFIPKFGVLKWKQASPHINYSILLVVGGGIGLGTLLMKTGASKWLAAQAFQAFGLQALPVILLTIVVMLICQFMHLFFVGTTVMTTAMMPMIIALGVEAGLPPQVLALSAGMIIGGYPVLMFYCTNPNILVYSTGQLTVWDFPKVGVPISVVGCIVYAICAATYWRWIGVFGG</sequence>
<evidence type="ECO:0000256" key="2">
    <source>
        <dbReference type="ARBA" id="ARBA00007349"/>
    </source>
</evidence>
<dbReference type="AlphaFoldDB" id="A0A644W1Y1"/>
<dbReference type="GO" id="GO:0022857">
    <property type="term" value="F:transmembrane transporter activity"/>
    <property type="evidence" value="ECO:0007669"/>
    <property type="project" value="InterPro"/>
</dbReference>
<organism evidence="7">
    <name type="scientific">bioreactor metagenome</name>
    <dbReference type="NCBI Taxonomy" id="1076179"/>
    <lineage>
        <taxon>unclassified sequences</taxon>
        <taxon>metagenomes</taxon>
        <taxon>ecological metagenomes</taxon>
    </lineage>
</organism>
<feature type="transmembrane region" description="Helical" evidence="6">
    <location>
        <begin position="405"/>
        <end position="426"/>
    </location>
</feature>
<name>A0A644W1Y1_9ZZZZ</name>
<comment type="similarity">
    <text evidence="2">Belongs to the SLC13A/DASS transporter (TC 2.A.47) family. DIT1 subfamily.</text>
</comment>
<comment type="caution">
    <text evidence="7">The sequence shown here is derived from an EMBL/GenBank/DDBJ whole genome shotgun (WGS) entry which is preliminary data.</text>
</comment>
<keyword evidence="5 6" id="KW-0472">Membrane</keyword>
<evidence type="ECO:0000313" key="7">
    <source>
        <dbReference type="EMBL" id="MPL97739.1"/>
    </source>
</evidence>
<dbReference type="InterPro" id="IPR030676">
    <property type="entry name" value="CitT-rel"/>
</dbReference>
<feature type="transmembrane region" description="Helical" evidence="6">
    <location>
        <begin position="13"/>
        <end position="30"/>
    </location>
</feature>
<evidence type="ECO:0000256" key="4">
    <source>
        <dbReference type="ARBA" id="ARBA00022989"/>
    </source>
</evidence>
<feature type="transmembrane region" description="Helical" evidence="6">
    <location>
        <begin position="175"/>
        <end position="200"/>
    </location>
</feature>
<dbReference type="EMBL" id="VSSQ01000572">
    <property type="protein sequence ID" value="MPL97739.1"/>
    <property type="molecule type" value="Genomic_DNA"/>
</dbReference>